<dbReference type="Pfam" id="PF02452">
    <property type="entry name" value="PemK_toxin"/>
    <property type="match status" value="1"/>
</dbReference>
<dbReference type="GO" id="GO:0003677">
    <property type="term" value="F:DNA binding"/>
    <property type="evidence" value="ECO:0007669"/>
    <property type="project" value="InterPro"/>
</dbReference>
<dbReference type="PANTHER" id="PTHR33988">
    <property type="entry name" value="ENDORIBONUCLEASE MAZF-RELATED"/>
    <property type="match status" value="1"/>
</dbReference>
<keyword evidence="3" id="KW-0540">Nuclease</keyword>
<dbReference type="Proteomes" id="UP000322244">
    <property type="component" value="Unassembled WGS sequence"/>
</dbReference>
<keyword evidence="3" id="KW-0378">Hydrolase</keyword>
<evidence type="ECO:0000256" key="2">
    <source>
        <dbReference type="ARBA" id="ARBA00022649"/>
    </source>
</evidence>
<proteinExistence type="inferred from homology"/>
<dbReference type="AlphaFoldDB" id="A0A5A7SCZ0"/>
<sequence>MSRHAPTELSRGSVVWIDFDPTLGREQSGHRPALVVSSDHYLDVVTTLAIVVPITTVDRGWPNHVRLGDEAGLNQPSWAIVEQPRAVARVRISASAGFASRSTMATVDMYLKDFLGL</sequence>
<dbReference type="GO" id="GO:0004521">
    <property type="term" value="F:RNA endonuclease activity"/>
    <property type="evidence" value="ECO:0007669"/>
    <property type="project" value="TreeGrafter"/>
</dbReference>
<keyword evidence="5" id="KW-1185">Reference proteome</keyword>
<evidence type="ECO:0000313" key="4">
    <source>
        <dbReference type="EMBL" id="KAA0022453.1"/>
    </source>
</evidence>
<dbReference type="PIRSF" id="PIRSF033490">
    <property type="entry name" value="MazF"/>
    <property type="match status" value="1"/>
</dbReference>
<organism evidence="4 5">
    <name type="scientific">Antrihabitans cavernicola</name>
    <dbReference type="NCBI Taxonomy" id="2495913"/>
    <lineage>
        <taxon>Bacteria</taxon>
        <taxon>Bacillati</taxon>
        <taxon>Actinomycetota</taxon>
        <taxon>Actinomycetes</taxon>
        <taxon>Mycobacteriales</taxon>
        <taxon>Nocardiaceae</taxon>
        <taxon>Antrihabitans</taxon>
    </lineage>
</organism>
<dbReference type="EC" id="3.1.-.-" evidence="3"/>
<dbReference type="OrthoDB" id="9808744at2"/>
<protein>
    <recommendedName>
        <fullName evidence="3">mRNA interferase</fullName>
        <ecNumber evidence="3">3.1.-.-</ecNumber>
    </recommendedName>
</protein>
<comment type="caution">
    <text evidence="4">The sequence shown here is derived from an EMBL/GenBank/DDBJ whole genome shotgun (WGS) entry which is preliminary data.</text>
</comment>
<comment type="function">
    <text evidence="3">Toxic component of a type II toxin-antitoxin (TA) system.</text>
</comment>
<dbReference type="GO" id="GO:0016787">
    <property type="term" value="F:hydrolase activity"/>
    <property type="evidence" value="ECO:0007669"/>
    <property type="project" value="UniProtKB-KW"/>
</dbReference>
<evidence type="ECO:0000256" key="3">
    <source>
        <dbReference type="PIRNR" id="PIRNR033490"/>
    </source>
</evidence>
<evidence type="ECO:0000256" key="1">
    <source>
        <dbReference type="ARBA" id="ARBA00007521"/>
    </source>
</evidence>
<dbReference type="InterPro" id="IPR011067">
    <property type="entry name" value="Plasmid_toxin/cell-grow_inhib"/>
</dbReference>
<evidence type="ECO:0000313" key="5">
    <source>
        <dbReference type="Proteomes" id="UP000322244"/>
    </source>
</evidence>
<name>A0A5A7SCZ0_9NOCA</name>
<gene>
    <name evidence="4" type="ORF">FOY51_12140</name>
</gene>
<accession>A0A5A7SCZ0</accession>
<keyword evidence="3" id="KW-0255">Endonuclease</keyword>
<dbReference type="RefSeq" id="WP_149430510.1">
    <property type="nucleotide sequence ID" value="NZ_VLNY01000005.1"/>
</dbReference>
<dbReference type="GO" id="GO:0006402">
    <property type="term" value="P:mRNA catabolic process"/>
    <property type="evidence" value="ECO:0007669"/>
    <property type="project" value="TreeGrafter"/>
</dbReference>
<dbReference type="GO" id="GO:0016075">
    <property type="term" value="P:rRNA catabolic process"/>
    <property type="evidence" value="ECO:0007669"/>
    <property type="project" value="TreeGrafter"/>
</dbReference>
<dbReference type="Gene3D" id="2.30.30.110">
    <property type="match status" value="1"/>
</dbReference>
<dbReference type="InterPro" id="IPR003477">
    <property type="entry name" value="PemK-like"/>
</dbReference>
<reference evidence="4 5" key="1">
    <citation type="submission" date="2019-07" db="EMBL/GenBank/DDBJ databases">
        <title>Rhodococcus cavernicolus sp. nov., isolated from a cave.</title>
        <authorList>
            <person name="Lee S.D."/>
        </authorList>
    </citation>
    <scope>NUCLEOTIDE SEQUENCE [LARGE SCALE GENOMIC DNA]</scope>
    <source>
        <strain evidence="4 5">C1-24</strain>
    </source>
</reference>
<keyword evidence="2" id="KW-1277">Toxin-antitoxin system</keyword>
<dbReference type="EMBL" id="VLNY01000005">
    <property type="protein sequence ID" value="KAA0022453.1"/>
    <property type="molecule type" value="Genomic_DNA"/>
</dbReference>
<dbReference type="SUPFAM" id="SSF50118">
    <property type="entry name" value="Cell growth inhibitor/plasmid maintenance toxic component"/>
    <property type="match status" value="1"/>
</dbReference>
<comment type="similarity">
    <text evidence="1 3">Belongs to the PemK/MazF family.</text>
</comment>